<accession>A0A2R7Y407</accession>
<proteinExistence type="predicted"/>
<name>A0A2R7Y407_9CREN</name>
<dbReference type="SUPFAM" id="SSF53218">
    <property type="entry name" value="Molybdenum cofactor biosynthesis proteins"/>
    <property type="match status" value="1"/>
</dbReference>
<reference evidence="2 3" key="1">
    <citation type="journal article" date="2018" name="Syst. Appl. Microbiol.">
        <title>A new symbiotic nanoarchaeote (Candidatus Nanoclepta minutus) and its host (Zestosphaera tikiterensis gen. nov., sp. nov.) from a New Zealand hot spring.</title>
        <authorList>
            <person name="St John E."/>
            <person name="Liu Y."/>
            <person name="Podar M."/>
            <person name="Stott M.B."/>
            <person name="Meneghin J."/>
            <person name="Chen Z."/>
            <person name="Lagutin K."/>
            <person name="Mitchell K."/>
            <person name="Reysenbach A.L."/>
        </authorList>
    </citation>
    <scope>NUCLEOTIDE SEQUENCE [LARGE SCALE GENOMIC DNA]</scope>
    <source>
        <strain evidence="2">NZ3</strain>
    </source>
</reference>
<organism evidence="2 3">
    <name type="scientific">Zestosphaera tikiterensis</name>
    <dbReference type="NCBI Taxonomy" id="1973259"/>
    <lineage>
        <taxon>Archaea</taxon>
        <taxon>Thermoproteota</taxon>
        <taxon>Thermoprotei</taxon>
        <taxon>Desulfurococcales</taxon>
        <taxon>Desulfurococcaceae</taxon>
        <taxon>Zestosphaera</taxon>
    </lineage>
</organism>
<dbReference type="Pfam" id="PF00994">
    <property type="entry name" value="MoCF_biosynth"/>
    <property type="match status" value="1"/>
</dbReference>
<dbReference type="EMBL" id="NBVN01000004">
    <property type="protein sequence ID" value="PUA32248.1"/>
    <property type="molecule type" value="Genomic_DNA"/>
</dbReference>
<dbReference type="Proteomes" id="UP000244093">
    <property type="component" value="Unassembled WGS sequence"/>
</dbReference>
<dbReference type="PANTHER" id="PTHR13939:SF0">
    <property type="entry name" value="NMN AMIDOHYDROLASE-LIKE PROTEIN YFAY"/>
    <property type="match status" value="1"/>
</dbReference>
<dbReference type="NCBIfam" id="NF002291">
    <property type="entry name" value="PRK01215.1"/>
    <property type="match status" value="1"/>
</dbReference>
<evidence type="ECO:0000259" key="1">
    <source>
        <dbReference type="SMART" id="SM00852"/>
    </source>
</evidence>
<feature type="domain" description="MoaB/Mog" evidence="1">
    <location>
        <begin position="4"/>
        <end position="171"/>
    </location>
</feature>
<dbReference type="AlphaFoldDB" id="A0A2R7Y407"/>
<dbReference type="Gene3D" id="3.40.980.10">
    <property type="entry name" value="MoaB/Mog-like domain"/>
    <property type="match status" value="1"/>
</dbReference>
<evidence type="ECO:0000313" key="2">
    <source>
        <dbReference type="EMBL" id="PUA32248.1"/>
    </source>
</evidence>
<dbReference type="InterPro" id="IPR050101">
    <property type="entry name" value="CinA"/>
</dbReference>
<dbReference type="SMART" id="SM00852">
    <property type="entry name" value="MoCF_biosynth"/>
    <property type="match status" value="1"/>
</dbReference>
<dbReference type="CDD" id="cd00885">
    <property type="entry name" value="cinA"/>
    <property type="match status" value="1"/>
</dbReference>
<sequence length="260" mass="28231">MNAWVFTLGNEVVHGRVLNTNAAYIGRRLTLLGFNVLGNISLIDDVNLISEVLRYVLSLKPRLIVTTGGLGPTYDDRTLEAIAKALDRKLVLNQAALAMIKSKYDSIGLPLTNERVKMALMPEDGVPIHNPIGTAPGCFITVGETLIFSLPGVPQEMEAMWESYVEPKLKSLGVSKALVETTFTVVGIPESTAAKAVVEVLKDYPSAYVKTHPKGYELGKPVLDVYILVSDADESKAAEVLDNIVAELKQKLRELGGMIP</sequence>
<gene>
    <name evidence="2" type="ORF">B7O98_06160</name>
</gene>
<comment type="caution">
    <text evidence="2">The sequence shown here is derived from an EMBL/GenBank/DDBJ whole genome shotgun (WGS) entry which is preliminary data.</text>
</comment>
<evidence type="ECO:0000313" key="3">
    <source>
        <dbReference type="Proteomes" id="UP000244093"/>
    </source>
</evidence>
<dbReference type="PANTHER" id="PTHR13939">
    <property type="entry name" value="NICOTINAMIDE-NUCLEOTIDE AMIDOHYDROLASE PNCC"/>
    <property type="match status" value="1"/>
</dbReference>
<protein>
    <submittedName>
        <fullName evidence="2">Competence damage-inducible protein A</fullName>
    </submittedName>
</protein>
<dbReference type="InterPro" id="IPR036425">
    <property type="entry name" value="MoaB/Mog-like_dom_sf"/>
</dbReference>
<dbReference type="InterPro" id="IPR001453">
    <property type="entry name" value="MoaB/Mog_dom"/>
</dbReference>